<proteinExistence type="predicted"/>
<name>A0AA39ZDY5_9PEZI</name>
<dbReference type="InterPro" id="IPR029058">
    <property type="entry name" value="AB_hydrolase_fold"/>
</dbReference>
<evidence type="ECO:0000313" key="3">
    <source>
        <dbReference type="Proteomes" id="UP001174997"/>
    </source>
</evidence>
<dbReference type="Proteomes" id="UP001174997">
    <property type="component" value="Unassembled WGS sequence"/>
</dbReference>
<gene>
    <name evidence="2" type="ORF">QBC41DRAFT_392020</name>
</gene>
<reference evidence="2" key="1">
    <citation type="submission" date="2023-06" db="EMBL/GenBank/DDBJ databases">
        <title>Genome-scale phylogeny and comparative genomics of the fungal order Sordariales.</title>
        <authorList>
            <consortium name="Lawrence Berkeley National Laboratory"/>
            <person name="Hensen N."/>
            <person name="Bonometti L."/>
            <person name="Westerberg I."/>
            <person name="Brannstrom I.O."/>
            <person name="Guillou S."/>
            <person name="Cros-Aarteil S."/>
            <person name="Calhoun S."/>
            <person name="Haridas S."/>
            <person name="Kuo A."/>
            <person name="Mondo S."/>
            <person name="Pangilinan J."/>
            <person name="Riley R."/>
            <person name="Labutti K."/>
            <person name="Andreopoulos B."/>
            <person name="Lipzen A."/>
            <person name="Chen C."/>
            <person name="Yanf M."/>
            <person name="Daum C."/>
            <person name="Ng V."/>
            <person name="Clum A."/>
            <person name="Steindorff A."/>
            <person name="Ohm R."/>
            <person name="Martin F."/>
            <person name="Silar P."/>
            <person name="Natvig D."/>
            <person name="Lalanne C."/>
            <person name="Gautier V."/>
            <person name="Ament-Velasquez S.L."/>
            <person name="Kruys A."/>
            <person name="Hutchinson M.I."/>
            <person name="Powell A.J."/>
            <person name="Barry K."/>
            <person name="Miller A.N."/>
            <person name="Grigoriev I.V."/>
            <person name="Debuchy R."/>
            <person name="Gladieux P."/>
            <person name="Thoren M.H."/>
            <person name="Johannesson H."/>
        </authorList>
    </citation>
    <scope>NUCLEOTIDE SEQUENCE</scope>
    <source>
        <strain evidence="2">CBS 307.81</strain>
    </source>
</reference>
<organism evidence="2 3">
    <name type="scientific">Cercophora samala</name>
    <dbReference type="NCBI Taxonomy" id="330535"/>
    <lineage>
        <taxon>Eukaryota</taxon>
        <taxon>Fungi</taxon>
        <taxon>Dikarya</taxon>
        <taxon>Ascomycota</taxon>
        <taxon>Pezizomycotina</taxon>
        <taxon>Sordariomycetes</taxon>
        <taxon>Sordariomycetidae</taxon>
        <taxon>Sordariales</taxon>
        <taxon>Lasiosphaeriaceae</taxon>
        <taxon>Cercophora</taxon>
    </lineage>
</organism>
<feature type="domain" description="Carboxylesterase type B" evidence="1">
    <location>
        <begin position="9"/>
        <end position="461"/>
    </location>
</feature>
<dbReference type="SUPFAM" id="SSF53474">
    <property type="entry name" value="alpha/beta-Hydrolases"/>
    <property type="match status" value="1"/>
</dbReference>
<comment type="caution">
    <text evidence="2">The sequence shown here is derived from an EMBL/GenBank/DDBJ whole genome shotgun (WGS) entry which is preliminary data.</text>
</comment>
<dbReference type="PANTHER" id="PTHR43142:SF11">
    <property type="entry name" value="CARBOXYLIC ESTER HYDROLASE"/>
    <property type="match status" value="1"/>
</dbReference>
<evidence type="ECO:0000313" key="2">
    <source>
        <dbReference type="EMBL" id="KAK0669221.1"/>
    </source>
</evidence>
<protein>
    <submittedName>
        <fullName evidence="2">Carboxylesterase</fullName>
    </submittedName>
</protein>
<dbReference type="Gene3D" id="3.40.50.1820">
    <property type="entry name" value="alpha/beta hydrolase"/>
    <property type="match status" value="1"/>
</dbReference>
<keyword evidence="3" id="KW-1185">Reference proteome</keyword>
<accession>A0AA39ZDY5</accession>
<dbReference type="PANTHER" id="PTHR43142">
    <property type="entry name" value="CARBOXYLIC ESTER HYDROLASE"/>
    <property type="match status" value="1"/>
</dbReference>
<dbReference type="EMBL" id="JAULSY010000045">
    <property type="protein sequence ID" value="KAK0669221.1"/>
    <property type="molecule type" value="Genomic_DNA"/>
</dbReference>
<dbReference type="AlphaFoldDB" id="A0AA39ZDY5"/>
<dbReference type="Pfam" id="PF00135">
    <property type="entry name" value="COesterase"/>
    <property type="match status" value="1"/>
</dbReference>
<dbReference type="InterPro" id="IPR002018">
    <property type="entry name" value="CarbesteraseB"/>
</dbReference>
<evidence type="ECO:0000259" key="1">
    <source>
        <dbReference type="Pfam" id="PF00135"/>
    </source>
</evidence>
<sequence>MSEQSAILQHPTIGPIRGVKKVEGVIQFLGVQYATLKDRFSRAELLKSYPSDHPRVHYGIYDATTIAPIPLSPANGCQWEHLLIQQSLESPEFEQSDTECLTLNIAVPDLQADGPEWPVLALVHGGAFATGSSSYPQYDLARIVQRSVKIGKPIVAVGINYRLGVPGFLHSSAMKAAGYKPNNGLDDQRNGLLWIKRHIAGFCGDGSRVTYIGESSGAASGTFHLHSKEPLFNQLISMSGSSLVKAKQPELAERSFKTVLQLLEISEIDEAAQVQRLLTVPMEDIREKIGRKVPMAPIVDGDLIPRTTSYAQMADPAQTAELFPGMEWCRRIMFGDCQMDGNAYGPRVGARKDILPKTLASFLAATLDPIDPELAPKIVSGYGLDTSVTANSQESLKAVLDLATDICFGLGARTFVRSWSEAGLEAFLCHFNVPNPWDGPWKGYATHILDIAFVLQNYRELLPAGQQKTGDKQTEEAIAFIYGEGPWPAYKFGAEEGAMVYYAPEQGEEDQSRFVPGEIPEETGRRDILQKLMKQEVLDKVMDAWDLFMKGPK</sequence>